<dbReference type="OrthoDB" id="9802364at2"/>
<dbReference type="InterPro" id="IPR015927">
    <property type="entry name" value="Peptidase_S24_S26A/B/C"/>
</dbReference>
<dbReference type="GO" id="GO:0045892">
    <property type="term" value="P:negative regulation of DNA-templated transcription"/>
    <property type="evidence" value="ECO:0007669"/>
    <property type="project" value="UniProtKB-UniRule"/>
</dbReference>
<keyword evidence="18" id="KW-1185">Reference proteome</keyword>
<evidence type="ECO:0000259" key="16">
    <source>
        <dbReference type="Pfam" id="PF01726"/>
    </source>
</evidence>
<feature type="active site" description="For autocatalytic cleavage activity" evidence="13">
    <location>
        <position position="132"/>
    </location>
</feature>
<proteinExistence type="inferred from homology"/>
<dbReference type="InterPro" id="IPR036390">
    <property type="entry name" value="WH_DNA-bd_sf"/>
</dbReference>
<comment type="caution">
    <text evidence="17">The sequence shown here is derived from an EMBL/GenBank/DDBJ whole genome shotgun (WGS) entry which is preliminary data.</text>
</comment>
<dbReference type="FunFam" id="2.10.109.10:FF:000001">
    <property type="entry name" value="LexA repressor"/>
    <property type="match status" value="1"/>
</dbReference>
<evidence type="ECO:0000256" key="3">
    <source>
        <dbReference type="ARBA" id="ARBA00022491"/>
    </source>
</evidence>
<dbReference type="Gene3D" id="2.10.109.10">
    <property type="entry name" value="Umud Fragment, subunit A"/>
    <property type="match status" value="1"/>
</dbReference>
<dbReference type="InterPro" id="IPR006200">
    <property type="entry name" value="LexA"/>
</dbReference>
<accession>A0A544QT97</accession>
<gene>
    <name evidence="13 17" type="primary">lexA</name>
    <name evidence="17" type="ORF">EXD82_09485</name>
</gene>
<dbReference type="EMBL" id="SGJB01000020">
    <property type="protein sequence ID" value="TQQ83916.1"/>
    <property type="molecule type" value="Genomic_DNA"/>
</dbReference>
<evidence type="ECO:0000313" key="17">
    <source>
        <dbReference type="EMBL" id="TQQ83916.1"/>
    </source>
</evidence>
<evidence type="ECO:0000256" key="4">
    <source>
        <dbReference type="ARBA" id="ARBA00022705"/>
    </source>
</evidence>
<dbReference type="GO" id="GO:0006260">
    <property type="term" value="P:DNA replication"/>
    <property type="evidence" value="ECO:0007669"/>
    <property type="project" value="UniProtKB-UniRule"/>
</dbReference>
<dbReference type="Pfam" id="PF01726">
    <property type="entry name" value="LexA_DNA_bind"/>
    <property type="match status" value="1"/>
</dbReference>
<dbReference type="EC" id="3.4.21.88" evidence="13"/>
<dbReference type="InterPro" id="IPR039418">
    <property type="entry name" value="LexA-like"/>
</dbReference>
<dbReference type="InterPro" id="IPR011991">
    <property type="entry name" value="ArsR-like_HTH"/>
</dbReference>
<dbReference type="Gene3D" id="1.10.10.10">
    <property type="entry name" value="Winged helix-like DNA-binding domain superfamily/Winged helix DNA-binding domain"/>
    <property type="match status" value="1"/>
</dbReference>
<dbReference type="PANTHER" id="PTHR33516:SF2">
    <property type="entry name" value="LEXA REPRESSOR-RELATED"/>
    <property type="match status" value="1"/>
</dbReference>
<dbReference type="InterPro" id="IPR006199">
    <property type="entry name" value="LexA_DNA-bd_dom"/>
</dbReference>
<keyword evidence="3 13" id="KW-0678">Repressor</keyword>
<evidence type="ECO:0000256" key="6">
    <source>
        <dbReference type="ARBA" id="ARBA00022801"/>
    </source>
</evidence>
<dbReference type="CDD" id="cd06529">
    <property type="entry name" value="S24_LexA-like"/>
    <property type="match status" value="1"/>
</dbReference>
<dbReference type="InterPro" id="IPR036286">
    <property type="entry name" value="LexA/Signal_pep-like_sf"/>
</dbReference>
<name>A0A544QT97_9FIRM</name>
<sequence length="214" mass="23989">MYPDLSDRQSAVLDFIKSEIASKGYPPAVREICKAVGVSSTSTVHSHLNKLEKLGYIRRDPTKPRAILVTDKSKDKDEAIGLNQEIINLPLVGEITAGQPILAEQNIQEYIPLPSSFVKGKNTFMLKVKGESMINAGILDGDYVIIDKQETAENNQIIAALVDSDTATVKRFFKETDRIRLQPENEFMEPMYFELNQVKIIGVVTGVFRVYRNI</sequence>
<dbReference type="GO" id="GO:0006281">
    <property type="term" value="P:DNA repair"/>
    <property type="evidence" value="ECO:0007669"/>
    <property type="project" value="UniProtKB-UniRule"/>
</dbReference>
<dbReference type="FunFam" id="1.10.10.10:FF:000009">
    <property type="entry name" value="LexA repressor"/>
    <property type="match status" value="1"/>
</dbReference>
<evidence type="ECO:0000256" key="11">
    <source>
        <dbReference type="ARBA" id="ARBA00023204"/>
    </source>
</evidence>
<dbReference type="AlphaFoldDB" id="A0A544QT97"/>
<feature type="active site" description="For autocatalytic cleavage activity" evidence="13">
    <location>
        <position position="170"/>
    </location>
</feature>
<evidence type="ECO:0000256" key="8">
    <source>
        <dbReference type="ARBA" id="ARBA00023015"/>
    </source>
</evidence>
<dbReference type="GO" id="GO:0009432">
    <property type="term" value="P:SOS response"/>
    <property type="evidence" value="ECO:0007669"/>
    <property type="project" value="UniProtKB-UniRule"/>
</dbReference>
<dbReference type="HAMAP" id="MF_00015">
    <property type="entry name" value="LexA"/>
    <property type="match status" value="1"/>
</dbReference>
<comment type="catalytic activity">
    <reaction evidence="13">
        <text>Hydrolysis of Ala-|-Gly bond in repressor LexA.</text>
        <dbReference type="EC" id="3.4.21.88"/>
    </reaction>
</comment>
<dbReference type="GO" id="GO:0004252">
    <property type="term" value="F:serine-type endopeptidase activity"/>
    <property type="evidence" value="ECO:0007669"/>
    <property type="project" value="UniProtKB-UniRule"/>
</dbReference>
<comment type="similarity">
    <text evidence="1 13 14">Belongs to the peptidase S24 family.</text>
</comment>
<feature type="DNA-binding region" description="H-T-H motif" evidence="13">
    <location>
        <begin position="29"/>
        <end position="49"/>
    </location>
</feature>
<protein>
    <recommendedName>
        <fullName evidence="13">LexA repressor</fullName>
        <ecNumber evidence="13">3.4.21.88</ecNumber>
    </recommendedName>
</protein>
<evidence type="ECO:0000256" key="1">
    <source>
        <dbReference type="ARBA" id="ARBA00007484"/>
    </source>
</evidence>
<evidence type="ECO:0000256" key="13">
    <source>
        <dbReference type="HAMAP-Rule" id="MF_00015"/>
    </source>
</evidence>
<evidence type="ECO:0000256" key="2">
    <source>
        <dbReference type="ARBA" id="ARBA00011738"/>
    </source>
</evidence>
<dbReference type="RefSeq" id="WP_142536676.1">
    <property type="nucleotide sequence ID" value="NZ_SGJB01000020.1"/>
</dbReference>
<dbReference type="Proteomes" id="UP000317863">
    <property type="component" value="Unassembled WGS sequence"/>
</dbReference>
<keyword evidence="8 13" id="KW-0805">Transcription regulation</keyword>
<dbReference type="PANTHER" id="PTHR33516">
    <property type="entry name" value="LEXA REPRESSOR"/>
    <property type="match status" value="1"/>
</dbReference>
<dbReference type="SUPFAM" id="SSF51306">
    <property type="entry name" value="LexA/Signal peptidase"/>
    <property type="match status" value="1"/>
</dbReference>
<evidence type="ECO:0000256" key="14">
    <source>
        <dbReference type="RuleBase" id="RU003991"/>
    </source>
</evidence>
<dbReference type="InterPro" id="IPR006197">
    <property type="entry name" value="Peptidase_S24_LexA"/>
</dbReference>
<dbReference type="GO" id="GO:0003677">
    <property type="term" value="F:DNA binding"/>
    <property type="evidence" value="ECO:0007669"/>
    <property type="project" value="UniProtKB-UniRule"/>
</dbReference>
<dbReference type="InterPro" id="IPR036388">
    <property type="entry name" value="WH-like_DNA-bd_sf"/>
</dbReference>
<dbReference type="Pfam" id="PF00717">
    <property type="entry name" value="Peptidase_S24"/>
    <property type="match status" value="1"/>
</dbReference>
<keyword evidence="9 13" id="KW-0238">DNA-binding</keyword>
<feature type="domain" description="LexA repressor DNA-binding" evidence="16">
    <location>
        <begin position="4"/>
        <end position="66"/>
    </location>
</feature>
<evidence type="ECO:0000256" key="7">
    <source>
        <dbReference type="ARBA" id="ARBA00022813"/>
    </source>
</evidence>
<evidence type="ECO:0000256" key="5">
    <source>
        <dbReference type="ARBA" id="ARBA00022763"/>
    </source>
</evidence>
<evidence type="ECO:0000256" key="12">
    <source>
        <dbReference type="ARBA" id="ARBA00023236"/>
    </source>
</evidence>
<organism evidence="17 18">
    <name type="scientific">Peptacetobacter hominis</name>
    <dbReference type="NCBI Taxonomy" id="2743610"/>
    <lineage>
        <taxon>Bacteria</taxon>
        <taxon>Bacillati</taxon>
        <taxon>Bacillota</taxon>
        <taxon>Clostridia</taxon>
        <taxon>Peptostreptococcales</taxon>
        <taxon>Peptostreptococcaceae</taxon>
        <taxon>Peptacetobacter</taxon>
    </lineage>
</organism>
<dbReference type="PRINTS" id="PR00726">
    <property type="entry name" value="LEXASERPTASE"/>
</dbReference>
<dbReference type="NCBIfam" id="TIGR00498">
    <property type="entry name" value="lexA"/>
    <property type="match status" value="1"/>
</dbReference>
<evidence type="ECO:0000256" key="10">
    <source>
        <dbReference type="ARBA" id="ARBA00023163"/>
    </source>
</evidence>
<keyword evidence="7 13" id="KW-0068">Autocatalytic cleavage</keyword>
<keyword evidence="10 13" id="KW-0804">Transcription</keyword>
<feature type="domain" description="Peptidase S24/S26A/S26B/S26C" evidence="15">
    <location>
        <begin position="90"/>
        <end position="204"/>
    </location>
</feature>
<comment type="subunit">
    <text evidence="2 13">Homodimer.</text>
</comment>
<reference evidence="17 18" key="1">
    <citation type="submission" date="2019-02" db="EMBL/GenBank/DDBJ databases">
        <title>Peptostreptococcaceae bacterium ZHW00191 nov., a new bacterium isolated from the human gut.</title>
        <authorList>
            <person name="Zhou H.-W."/>
            <person name="Chen X.-J."/>
        </authorList>
    </citation>
    <scope>NUCLEOTIDE SEQUENCE [LARGE SCALE GENOMIC DNA]</scope>
    <source>
        <strain evidence="17 18">ZHW00191</strain>
    </source>
</reference>
<keyword evidence="11 13" id="KW-0234">DNA repair</keyword>
<comment type="function">
    <text evidence="13">Represses a number of genes involved in the response to DNA damage (SOS response), including recA and lexA. In the presence of single-stranded DNA, RecA interacts with LexA causing an autocatalytic cleavage which disrupts the DNA-binding part of LexA, leading to derepression of the SOS regulon and eventually DNA repair.</text>
</comment>
<keyword evidence="4 13" id="KW-0235">DNA replication</keyword>
<keyword evidence="12 13" id="KW-0742">SOS response</keyword>
<evidence type="ECO:0000256" key="9">
    <source>
        <dbReference type="ARBA" id="ARBA00023125"/>
    </source>
</evidence>
<keyword evidence="5 13" id="KW-0227">DNA damage</keyword>
<feature type="site" description="Cleavage; by autolysis" evidence="13">
    <location>
        <begin position="97"/>
        <end position="98"/>
    </location>
</feature>
<evidence type="ECO:0000259" key="15">
    <source>
        <dbReference type="Pfam" id="PF00717"/>
    </source>
</evidence>
<keyword evidence="6 13" id="KW-0378">Hydrolase</keyword>
<dbReference type="SUPFAM" id="SSF46785">
    <property type="entry name" value="Winged helix' DNA-binding domain"/>
    <property type="match status" value="1"/>
</dbReference>
<dbReference type="CDD" id="cd00090">
    <property type="entry name" value="HTH_ARSR"/>
    <property type="match status" value="1"/>
</dbReference>
<dbReference type="GO" id="GO:0006508">
    <property type="term" value="P:proteolysis"/>
    <property type="evidence" value="ECO:0007669"/>
    <property type="project" value="InterPro"/>
</dbReference>
<evidence type="ECO:0000313" key="18">
    <source>
        <dbReference type="Proteomes" id="UP000317863"/>
    </source>
</evidence>
<dbReference type="InterPro" id="IPR050077">
    <property type="entry name" value="LexA_repressor"/>
</dbReference>